<dbReference type="SMART" id="SM00513">
    <property type="entry name" value="SAP"/>
    <property type="match status" value="2"/>
</dbReference>
<feature type="region of interest" description="Disordered" evidence="1">
    <location>
        <begin position="258"/>
        <end position="296"/>
    </location>
</feature>
<feature type="region of interest" description="Disordered" evidence="1">
    <location>
        <begin position="379"/>
        <end position="401"/>
    </location>
</feature>
<reference evidence="3 4" key="1">
    <citation type="journal article" date="2024" name="Nat. Commun.">
        <title>Phylogenomics reveals the evolutionary origins of lichenization in chlorophyte algae.</title>
        <authorList>
            <person name="Puginier C."/>
            <person name="Libourel C."/>
            <person name="Otte J."/>
            <person name="Skaloud P."/>
            <person name="Haon M."/>
            <person name="Grisel S."/>
            <person name="Petersen M."/>
            <person name="Berrin J.G."/>
            <person name="Delaux P.M."/>
            <person name="Dal Grande F."/>
            <person name="Keller J."/>
        </authorList>
    </citation>
    <scope>NUCLEOTIDE SEQUENCE [LARGE SCALE GENOMIC DNA]</scope>
    <source>
        <strain evidence="3 4">SAG 245.80</strain>
    </source>
</reference>
<evidence type="ECO:0000313" key="4">
    <source>
        <dbReference type="Proteomes" id="UP001445335"/>
    </source>
</evidence>
<feature type="domain" description="SAP" evidence="2">
    <location>
        <begin position="43"/>
        <end position="77"/>
    </location>
</feature>
<evidence type="ECO:0000256" key="1">
    <source>
        <dbReference type="SAM" id="MobiDB-lite"/>
    </source>
</evidence>
<dbReference type="Proteomes" id="UP001445335">
    <property type="component" value="Unassembled WGS sequence"/>
</dbReference>
<dbReference type="InterPro" id="IPR036361">
    <property type="entry name" value="SAP_dom_sf"/>
</dbReference>
<dbReference type="Gene3D" id="1.10.720.30">
    <property type="entry name" value="SAP domain"/>
    <property type="match status" value="1"/>
</dbReference>
<dbReference type="InterPro" id="IPR003034">
    <property type="entry name" value="SAP_dom"/>
</dbReference>
<gene>
    <name evidence="3" type="ORF">WJX81_004194</name>
</gene>
<evidence type="ECO:0000259" key="2">
    <source>
        <dbReference type="SMART" id="SM00513"/>
    </source>
</evidence>
<name>A0AAW1QX59_9CHLO</name>
<dbReference type="EMBL" id="JALJOU010000070">
    <property type="protein sequence ID" value="KAK9825853.1"/>
    <property type="molecule type" value="Genomic_DNA"/>
</dbReference>
<organism evidence="3 4">
    <name type="scientific">Elliptochloris bilobata</name>
    <dbReference type="NCBI Taxonomy" id="381761"/>
    <lineage>
        <taxon>Eukaryota</taxon>
        <taxon>Viridiplantae</taxon>
        <taxon>Chlorophyta</taxon>
        <taxon>core chlorophytes</taxon>
        <taxon>Trebouxiophyceae</taxon>
        <taxon>Trebouxiophyceae incertae sedis</taxon>
        <taxon>Elliptochloris clade</taxon>
        <taxon>Elliptochloris</taxon>
    </lineage>
</organism>
<sequence length="677" mass="69942">MLVFDCKVISFLKLTRLNTWQASCTARSCSSAAAHAVPSKRSLKDRPKCDLQEELRARGLSDQGTKAEVIGRLHAALTAAAEVWKASVVFNDGQGPPPVEEALPSTAEAAAACEDLAAELSRLSNTELAAELGRRGLPGSRGRHKRILVQRLAVAIEAERRAAAPESIAFMAAGAAEAAALAGEIEGESEVGPLAADDGAPVAGAAEAAALEGESEMGPLAVDDGAPMADAAEAAALEGESEEGALAVAKGALVADAGEPTWSEDDSDCEQAGLADEGGRGGAANADNAEASEDEGGGVALMEDVEDVFEDLREGDLKGRGPVWNNRGVLVEGNFGSPEQMLDLWEQQSTPAADATMQDYKEQHMAAWRRRYGRLMAARSNDAADDDTESPFRGDELSDDDLDGMSVEGDELAIDAQPARRPEAVTMLLEGGAGARRSAGGRGAAEGEAARRRNYIPLADDQAVVAALEQGLRQGSAAGARAGEAAELLAAVQEDQAAVAALRTQVAEKQVALAALQAQVNTAALASATNRGLIVDMQVQMAALQAQQLAWQQENLAARLAGLKAAAAQVDLNTLLKAELTGRLAGAEAELEALGRDLAARDAEAAALARSLADARRTLGSDRPPGKSNGINGTSVAVKPAGVVFEAESAEGAADESCTDALGRLTQGFQVSWRPQA</sequence>
<proteinExistence type="predicted"/>
<protein>
    <recommendedName>
        <fullName evidence="2">SAP domain-containing protein</fullName>
    </recommendedName>
</protein>
<comment type="caution">
    <text evidence="3">The sequence shown here is derived from an EMBL/GenBank/DDBJ whole genome shotgun (WGS) entry which is preliminary data.</text>
</comment>
<dbReference type="AlphaFoldDB" id="A0AAW1QX59"/>
<feature type="domain" description="SAP" evidence="2">
    <location>
        <begin position="120"/>
        <end position="156"/>
    </location>
</feature>
<evidence type="ECO:0000313" key="3">
    <source>
        <dbReference type="EMBL" id="KAK9825853.1"/>
    </source>
</evidence>
<accession>A0AAW1QX59</accession>
<keyword evidence="4" id="KW-1185">Reference proteome</keyword>